<dbReference type="Proteomes" id="UP000008540">
    <property type="component" value="Chromosome"/>
</dbReference>
<organism evidence="1 2">
    <name type="scientific">Pseudomonas fluorescens (strain ATCC BAA-477 / NRRL B-23932 / Pf-5)</name>
    <dbReference type="NCBI Taxonomy" id="220664"/>
    <lineage>
        <taxon>Bacteria</taxon>
        <taxon>Pseudomonadati</taxon>
        <taxon>Pseudomonadota</taxon>
        <taxon>Gammaproteobacteria</taxon>
        <taxon>Pseudomonadales</taxon>
        <taxon>Pseudomonadaceae</taxon>
        <taxon>Pseudomonas</taxon>
    </lineage>
</organism>
<evidence type="ECO:0000313" key="2">
    <source>
        <dbReference type="Proteomes" id="UP000008540"/>
    </source>
</evidence>
<accession>Q4KCD9</accession>
<dbReference type="KEGG" id="pfl:PFL_2988"/>
<gene>
    <name evidence="1" type="ordered locus">PFL_2988</name>
</gene>
<protein>
    <submittedName>
        <fullName evidence="1">Uncharacterized protein</fullName>
    </submittedName>
</protein>
<name>Q4KCD9_PSEF5</name>
<dbReference type="STRING" id="220664.PFL_2988"/>
<proteinExistence type="predicted"/>
<dbReference type="EMBL" id="CP000076">
    <property type="protein sequence ID" value="AAY92260.1"/>
    <property type="molecule type" value="Genomic_DNA"/>
</dbReference>
<dbReference type="eggNOG" id="ENOG502ZD9Z">
    <property type="taxonomic scope" value="Bacteria"/>
</dbReference>
<evidence type="ECO:0000313" key="1">
    <source>
        <dbReference type="EMBL" id="AAY92260.1"/>
    </source>
</evidence>
<reference evidence="1 2" key="1">
    <citation type="journal article" date="2005" name="Nat. Biotechnol.">
        <title>Complete genome sequence of the plant commensal Pseudomonas fluorescens Pf-5.</title>
        <authorList>
            <person name="Paulsen I.T."/>
            <person name="Press C.M."/>
            <person name="Ravel J."/>
            <person name="Kobayashi D.Y."/>
            <person name="Myers G.S."/>
            <person name="Mavrodi D.V."/>
            <person name="DeBoy R.T."/>
            <person name="Seshadri R."/>
            <person name="Ren Q."/>
            <person name="Madupu R."/>
            <person name="Dodson R.J."/>
            <person name="Durkin A.S."/>
            <person name="Brinkac L.M."/>
            <person name="Daugherty S.C."/>
            <person name="Sullivan S.A."/>
            <person name="Rosovitz M.J."/>
            <person name="Gwinn M.L."/>
            <person name="Zhou L."/>
            <person name="Schneider D.J."/>
            <person name="Cartinhour S.W."/>
            <person name="Nelson W.C."/>
            <person name="Weidman J."/>
            <person name="Watkins K."/>
            <person name="Tran K."/>
            <person name="Khouri H."/>
            <person name="Pierson E.A."/>
            <person name="Pierson L.S.III."/>
            <person name="Thomashow L.S."/>
            <person name="Loper J.E."/>
        </authorList>
    </citation>
    <scope>NUCLEOTIDE SEQUENCE [LARGE SCALE GENOMIC DNA]</scope>
    <source>
        <strain evidence="2">ATCC BAA-477 / NRRL B-23932 / Pf-5</strain>
    </source>
</reference>
<dbReference type="RefSeq" id="WP_011061276.1">
    <property type="nucleotide sequence ID" value="NC_004129.6"/>
</dbReference>
<dbReference type="AlphaFoldDB" id="Q4KCD9"/>
<sequence>MASRVTPDQRHASPGAALLQRFQRIESGCLWQAEKLPMAIFQIGIRLTIYVPIGFPHNAIMKRMTFMSTSNTDRFHVFGVCPPTDYCLFVDYVLDDIKDHENSLLQRIQQTPDPALRVWREGTALQGTDIFEIECVNDRETAQEAVEFWRAYFRSLGETIIQAEHLCDRLE</sequence>
<dbReference type="HOGENOM" id="CLU_1561566_0_0_6"/>